<evidence type="ECO:0000256" key="1">
    <source>
        <dbReference type="ARBA" id="ARBA00004651"/>
    </source>
</evidence>
<accession>A0A1G6RF52</accession>
<dbReference type="PANTHER" id="PTHR33931:SF2">
    <property type="entry name" value="HOLIN-LIKE PROTEIN CIDA"/>
    <property type="match status" value="1"/>
</dbReference>
<feature type="transmembrane region" description="Helical" evidence="6">
    <location>
        <begin position="63"/>
        <end position="82"/>
    </location>
</feature>
<dbReference type="PANTHER" id="PTHR33931">
    <property type="entry name" value="HOLIN-LIKE PROTEIN CIDA-RELATED"/>
    <property type="match status" value="1"/>
</dbReference>
<protein>
    <submittedName>
        <fullName evidence="7">Holin-like protein</fullName>
    </submittedName>
</protein>
<comment type="subcellular location">
    <subcellularLocation>
        <location evidence="1">Cell membrane</location>
        <topology evidence="1">Multi-pass membrane protein</topology>
    </subcellularLocation>
</comment>
<feature type="transmembrane region" description="Helical" evidence="6">
    <location>
        <begin position="37"/>
        <end position="56"/>
    </location>
</feature>
<dbReference type="NCBIfam" id="NF002460">
    <property type="entry name" value="PRK01658.1"/>
    <property type="match status" value="1"/>
</dbReference>
<dbReference type="RefSeq" id="WP_170829670.1">
    <property type="nucleotide sequence ID" value="NZ_FMZB01000006.1"/>
</dbReference>
<proteinExistence type="predicted"/>
<dbReference type="Proteomes" id="UP000198666">
    <property type="component" value="Unassembled WGS sequence"/>
</dbReference>
<evidence type="ECO:0000256" key="6">
    <source>
        <dbReference type="SAM" id="Phobius"/>
    </source>
</evidence>
<gene>
    <name evidence="7" type="ORF">SAMN05421663_10637</name>
</gene>
<dbReference type="EMBL" id="FMZB01000006">
    <property type="protein sequence ID" value="SDD02934.1"/>
    <property type="molecule type" value="Genomic_DNA"/>
</dbReference>
<dbReference type="STRING" id="361279.SAMN05421663_10637"/>
<evidence type="ECO:0000256" key="2">
    <source>
        <dbReference type="ARBA" id="ARBA00022475"/>
    </source>
</evidence>
<feature type="transmembrane region" description="Helical" evidence="6">
    <location>
        <begin position="12"/>
        <end position="31"/>
    </location>
</feature>
<sequence>MVLKTITILSQLALIHVFYFAGVGLAHILSLPVPGSIVGLVLLLLSLFAGIVKLEWIEKAGGWLLAELLLFFVPSAVGILNYKEILNWQGLETVLLILISTFIVMAATGFTAEKLYRRKRKGGHTS</sequence>
<name>A0A1G6RF52_9BACI</name>
<dbReference type="GO" id="GO:0005886">
    <property type="term" value="C:plasma membrane"/>
    <property type="evidence" value="ECO:0007669"/>
    <property type="project" value="UniProtKB-SubCell"/>
</dbReference>
<evidence type="ECO:0000256" key="5">
    <source>
        <dbReference type="ARBA" id="ARBA00023136"/>
    </source>
</evidence>
<feature type="transmembrane region" description="Helical" evidence="6">
    <location>
        <begin position="94"/>
        <end position="112"/>
    </location>
</feature>
<dbReference type="AlphaFoldDB" id="A0A1G6RF52"/>
<evidence type="ECO:0000313" key="8">
    <source>
        <dbReference type="Proteomes" id="UP000198666"/>
    </source>
</evidence>
<keyword evidence="5 6" id="KW-0472">Membrane</keyword>
<evidence type="ECO:0000313" key="7">
    <source>
        <dbReference type="EMBL" id="SDD02934.1"/>
    </source>
</evidence>
<dbReference type="InterPro" id="IPR005538">
    <property type="entry name" value="LrgA/CidA"/>
</dbReference>
<evidence type="ECO:0000256" key="4">
    <source>
        <dbReference type="ARBA" id="ARBA00022989"/>
    </source>
</evidence>
<keyword evidence="4 6" id="KW-1133">Transmembrane helix</keyword>
<dbReference type="Pfam" id="PF03788">
    <property type="entry name" value="LrgA"/>
    <property type="match status" value="1"/>
</dbReference>
<keyword evidence="8" id="KW-1185">Reference proteome</keyword>
<keyword evidence="3 6" id="KW-0812">Transmembrane</keyword>
<organism evidence="7 8">
    <name type="scientific">Terribacillus halophilus</name>
    <dbReference type="NCBI Taxonomy" id="361279"/>
    <lineage>
        <taxon>Bacteria</taxon>
        <taxon>Bacillati</taxon>
        <taxon>Bacillota</taxon>
        <taxon>Bacilli</taxon>
        <taxon>Bacillales</taxon>
        <taxon>Bacillaceae</taxon>
        <taxon>Terribacillus</taxon>
    </lineage>
</organism>
<keyword evidence="2" id="KW-1003">Cell membrane</keyword>
<reference evidence="8" key="1">
    <citation type="submission" date="2016-10" db="EMBL/GenBank/DDBJ databases">
        <authorList>
            <person name="Varghese N."/>
            <person name="Submissions S."/>
        </authorList>
    </citation>
    <scope>NUCLEOTIDE SEQUENCE [LARGE SCALE GENOMIC DNA]</scope>
    <source>
        <strain evidence="8">DSM 21620</strain>
    </source>
</reference>
<evidence type="ECO:0000256" key="3">
    <source>
        <dbReference type="ARBA" id="ARBA00022692"/>
    </source>
</evidence>